<dbReference type="PROSITE" id="PS50977">
    <property type="entry name" value="HTH_TETR_2"/>
    <property type="match status" value="1"/>
</dbReference>
<evidence type="ECO:0000313" key="7">
    <source>
        <dbReference type="Proteomes" id="UP000185596"/>
    </source>
</evidence>
<dbReference type="AlphaFoldDB" id="A0A1Q8CGE7"/>
<keyword evidence="3" id="KW-0804">Transcription</keyword>
<dbReference type="EMBL" id="MSIE01000056">
    <property type="protein sequence ID" value="OLF13390.1"/>
    <property type="molecule type" value="Genomic_DNA"/>
</dbReference>
<dbReference type="STRING" id="1912961.BU204_27325"/>
<dbReference type="InterPro" id="IPR036271">
    <property type="entry name" value="Tet_transcr_reg_TetR-rel_C_sf"/>
</dbReference>
<dbReference type="PRINTS" id="PR00455">
    <property type="entry name" value="HTHTETR"/>
</dbReference>
<evidence type="ECO:0000256" key="1">
    <source>
        <dbReference type="ARBA" id="ARBA00023015"/>
    </source>
</evidence>
<dbReference type="Pfam" id="PF00440">
    <property type="entry name" value="TetR_N"/>
    <property type="match status" value="1"/>
</dbReference>
<proteinExistence type="predicted"/>
<evidence type="ECO:0000256" key="3">
    <source>
        <dbReference type="ARBA" id="ARBA00023163"/>
    </source>
</evidence>
<keyword evidence="2 4" id="KW-0238">DNA-binding</keyword>
<dbReference type="InterPro" id="IPR009057">
    <property type="entry name" value="Homeodomain-like_sf"/>
</dbReference>
<dbReference type="InterPro" id="IPR001647">
    <property type="entry name" value="HTH_TetR"/>
</dbReference>
<evidence type="ECO:0000256" key="2">
    <source>
        <dbReference type="ARBA" id="ARBA00023125"/>
    </source>
</evidence>
<sequence length="184" mass="20064">MDVGTAETRALDAAEDLFYRRGVHAVGMADIRDAAGVSLKRLYQLFPSKEQLVTAFLRRRDGSLRASLAAHVDRRQDPDQRILAVFDWLRKWFAEPSYRGCAWVNLFGELGATSPAVAEEARLHKDAMLGYLRELAAAAGRPTELADQLLLLVEGAITMAAITGSEAPALRARAAAATLLDASR</sequence>
<evidence type="ECO:0000313" key="6">
    <source>
        <dbReference type="EMBL" id="OLF13390.1"/>
    </source>
</evidence>
<dbReference type="RefSeq" id="WP_075128636.1">
    <property type="nucleotide sequence ID" value="NZ_MSIE01000056.1"/>
</dbReference>
<feature type="domain" description="HTH tetR-type" evidence="5">
    <location>
        <begin position="4"/>
        <end position="64"/>
    </location>
</feature>
<name>A0A1Q8CGE7_9PSEU</name>
<dbReference type="OrthoDB" id="4214267at2"/>
<protein>
    <submittedName>
        <fullName evidence="6">TetR family transcriptional regulator</fullName>
    </submittedName>
</protein>
<evidence type="ECO:0000256" key="4">
    <source>
        <dbReference type="PROSITE-ProRule" id="PRU00335"/>
    </source>
</evidence>
<feature type="DNA-binding region" description="H-T-H motif" evidence="4">
    <location>
        <begin position="27"/>
        <end position="46"/>
    </location>
</feature>
<dbReference type="InterPro" id="IPR011075">
    <property type="entry name" value="TetR_C"/>
</dbReference>
<dbReference type="Gene3D" id="1.10.357.10">
    <property type="entry name" value="Tetracycline Repressor, domain 2"/>
    <property type="match status" value="1"/>
</dbReference>
<dbReference type="Pfam" id="PF16925">
    <property type="entry name" value="TetR_C_13"/>
    <property type="match status" value="1"/>
</dbReference>
<reference evidence="6 7" key="1">
    <citation type="submission" date="2016-12" db="EMBL/GenBank/DDBJ databases">
        <title>The draft genome sequence of Actinophytocola sp. 11-183.</title>
        <authorList>
            <person name="Wang W."/>
            <person name="Yuan L."/>
        </authorList>
    </citation>
    <scope>NUCLEOTIDE SEQUENCE [LARGE SCALE GENOMIC DNA]</scope>
    <source>
        <strain evidence="6 7">11-183</strain>
    </source>
</reference>
<dbReference type="PANTHER" id="PTHR47506:SF1">
    <property type="entry name" value="HTH-TYPE TRANSCRIPTIONAL REGULATOR YJDC"/>
    <property type="match status" value="1"/>
</dbReference>
<evidence type="ECO:0000259" key="5">
    <source>
        <dbReference type="PROSITE" id="PS50977"/>
    </source>
</evidence>
<keyword evidence="7" id="KW-1185">Reference proteome</keyword>
<dbReference type="Proteomes" id="UP000185596">
    <property type="component" value="Unassembled WGS sequence"/>
</dbReference>
<comment type="caution">
    <text evidence="6">The sequence shown here is derived from an EMBL/GenBank/DDBJ whole genome shotgun (WGS) entry which is preliminary data.</text>
</comment>
<gene>
    <name evidence="6" type="ORF">BU204_27325</name>
</gene>
<dbReference type="PANTHER" id="PTHR47506">
    <property type="entry name" value="TRANSCRIPTIONAL REGULATORY PROTEIN"/>
    <property type="match status" value="1"/>
</dbReference>
<dbReference type="SUPFAM" id="SSF48498">
    <property type="entry name" value="Tetracyclin repressor-like, C-terminal domain"/>
    <property type="match status" value="1"/>
</dbReference>
<keyword evidence="1" id="KW-0805">Transcription regulation</keyword>
<organism evidence="6 7">
    <name type="scientific">Actinophytocola xanthii</name>
    <dbReference type="NCBI Taxonomy" id="1912961"/>
    <lineage>
        <taxon>Bacteria</taxon>
        <taxon>Bacillati</taxon>
        <taxon>Actinomycetota</taxon>
        <taxon>Actinomycetes</taxon>
        <taxon>Pseudonocardiales</taxon>
        <taxon>Pseudonocardiaceae</taxon>
    </lineage>
</organism>
<dbReference type="SUPFAM" id="SSF46689">
    <property type="entry name" value="Homeodomain-like"/>
    <property type="match status" value="1"/>
</dbReference>
<dbReference type="GO" id="GO:0003677">
    <property type="term" value="F:DNA binding"/>
    <property type="evidence" value="ECO:0007669"/>
    <property type="project" value="UniProtKB-UniRule"/>
</dbReference>
<accession>A0A1Q8CGE7</accession>